<dbReference type="InterPro" id="IPR051393">
    <property type="entry name" value="ABC_transporter_permease"/>
</dbReference>
<reference evidence="9 10" key="1">
    <citation type="journal article" date="2017" name="Genome Announc.">
        <title>Draft Genome Sequence of Agrobacterium tumefaciens Biovar 1 Strain 186, Isolated from Walnut.</title>
        <authorList>
            <person name="Poret-Peterson A.T."/>
            <person name="Bhatnagar S."/>
            <person name="McClean A.E."/>
            <person name="Kluepfel D.A."/>
        </authorList>
    </citation>
    <scope>NUCLEOTIDE SEQUENCE [LARGE SCALE GENOMIC DNA]</scope>
    <source>
        <strain evidence="9 10">186</strain>
    </source>
</reference>
<keyword evidence="9" id="KW-0614">Plasmid</keyword>
<dbReference type="GO" id="GO:0055085">
    <property type="term" value="P:transmembrane transport"/>
    <property type="evidence" value="ECO:0007669"/>
    <property type="project" value="InterPro"/>
</dbReference>
<geneLocation type="plasmid" evidence="10">
    <name>pat</name>
</geneLocation>
<keyword evidence="5 7" id="KW-1133">Transmembrane helix</keyword>
<evidence type="ECO:0000256" key="2">
    <source>
        <dbReference type="ARBA" id="ARBA00022448"/>
    </source>
</evidence>
<keyword evidence="6 7" id="KW-0472">Membrane</keyword>
<dbReference type="Pfam" id="PF00528">
    <property type="entry name" value="BPD_transp_1"/>
    <property type="match status" value="1"/>
</dbReference>
<feature type="transmembrane region" description="Helical" evidence="7">
    <location>
        <begin position="77"/>
        <end position="96"/>
    </location>
</feature>
<evidence type="ECO:0000256" key="5">
    <source>
        <dbReference type="ARBA" id="ARBA00022989"/>
    </source>
</evidence>
<evidence type="ECO:0000256" key="7">
    <source>
        <dbReference type="RuleBase" id="RU363032"/>
    </source>
</evidence>
<feature type="domain" description="ABC transmembrane type-1" evidence="8">
    <location>
        <begin position="71"/>
        <end position="283"/>
    </location>
</feature>
<dbReference type="PANTHER" id="PTHR30193:SF37">
    <property type="entry name" value="INNER MEMBRANE ABC TRANSPORTER PERMEASE PROTEIN YCJO"/>
    <property type="match status" value="1"/>
</dbReference>
<name>A0AAP9E9P2_AGRTU</name>
<dbReference type="Gene3D" id="1.10.3720.10">
    <property type="entry name" value="MetI-like"/>
    <property type="match status" value="1"/>
</dbReference>
<dbReference type="PROSITE" id="PS50928">
    <property type="entry name" value="ABC_TM1"/>
    <property type="match status" value="1"/>
</dbReference>
<sequence length="296" mass="33377">MVLSFRSRRMLSFGMFLVIPAVLFSAAFIYPLIETVILSFQQWDGLSPARTYVGFANYLQLLDQPWTRVAFLNNLQWLIYFLFVPTLAGLTIALLLDSDIRFAYVFRTIFFVPFTITTVAVASIWRWVYRPGTGLMAALFDLVGATPPNWLGDPQIVNYAIMAASLWAWTGFTFLIYFAGLRNLPVEYIEAARLDGASPWAILTRIKLPLLWPSTIVVLGIAGVDSMRVFDIVWSMTQGGPFQSSYVLAVDMYETSFARFRMGEGAAIAVVLTVIAAIVVMPYVYHLSNRLEDVRE</sequence>
<gene>
    <name evidence="9" type="ORF">CG010_025875</name>
</gene>
<proteinExistence type="inferred from homology"/>
<comment type="subcellular location">
    <subcellularLocation>
        <location evidence="1 7">Cell membrane</location>
        <topology evidence="1 7">Multi-pass membrane protein</topology>
    </subcellularLocation>
</comment>
<comment type="similarity">
    <text evidence="7">Belongs to the binding-protein-dependent transport system permease family.</text>
</comment>
<feature type="transmembrane region" description="Helical" evidence="7">
    <location>
        <begin position="12"/>
        <end position="33"/>
    </location>
</feature>
<organism evidence="9 10">
    <name type="scientific">Agrobacterium tumefaciens</name>
    <dbReference type="NCBI Taxonomy" id="358"/>
    <lineage>
        <taxon>Bacteria</taxon>
        <taxon>Pseudomonadati</taxon>
        <taxon>Pseudomonadota</taxon>
        <taxon>Alphaproteobacteria</taxon>
        <taxon>Hyphomicrobiales</taxon>
        <taxon>Rhizobiaceae</taxon>
        <taxon>Rhizobium/Agrobacterium group</taxon>
        <taxon>Agrobacterium</taxon>
        <taxon>Agrobacterium tumefaciens complex</taxon>
    </lineage>
</organism>
<dbReference type="AlphaFoldDB" id="A0AAP9E9P2"/>
<dbReference type="EMBL" id="CP042276">
    <property type="protein sequence ID" value="QDY97595.1"/>
    <property type="molecule type" value="Genomic_DNA"/>
</dbReference>
<evidence type="ECO:0000256" key="3">
    <source>
        <dbReference type="ARBA" id="ARBA00022475"/>
    </source>
</evidence>
<feature type="transmembrane region" description="Helical" evidence="7">
    <location>
        <begin position="266"/>
        <end position="285"/>
    </location>
</feature>
<keyword evidence="4 7" id="KW-0812">Transmembrane</keyword>
<dbReference type="InterPro" id="IPR000515">
    <property type="entry name" value="MetI-like"/>
</dbReference>
<dbReference type="InterPro" id="IPR035906">
    <property type="entry name" value="MetI-like_sf"/>
</dbReference>
<keyword evidence="2 7" id="KW-0813">Transport</keyword>
<keyword evidence="3" id="KW-1003">Cell membrane</keyword>
<dbReference type="RefSeq" id="WP_099086538.1">
    <property type="nucleotide sequence ID" value="NZ_CP042276.1"/>
</dbReference>
<feature type="transmembrane region" description="Helical" evidence="7">
    <location>
        <begin position="156"/>
        <end position="179"/>
    </location>
</feature>
<evidence type="ECO:0000313" key="9">
    <source>
        <dbReference type="EMBL" id="QDY97595.1"/>
    </source>
</evidence>
<evidence type="ECO:0000256" key="6">
    <source>
        <dbReference type="ARBA" id="ARBA00023136"/>
    </source>
</evidence>
<accession>A0AAP9E9P2</accession>
<dbReference type="SUPFAM" id="SSF161098">
    <property type="entry name" value="MetI-like"/>
    <property type="match status" value="1"/>
</dbReference>
<dbReference type="Proteomes" id="UP000222296">
    <property type="component" value="Plasmid pAt"/>
</dbReference>
<evidence type="ECO:0000256" key="1">
    <source>
        <dbReference type="ARBA" id="ARBA00004651"/>
    </source>
</evidence>
<dbReference type="CDD" id="cd06261">
    <property type="entry name" value="TM_PBP2"/>
    <property type="match status" value="1"/>
</dbReference>
<dbReference type="PANTHER" id="PTHR30193">
    <property type="entry name" value="ABC TRANSPORTER PERMEASE PROTEIN"/>
    <property type="match status" value="1"/>
</dbReference>
<evidence type="ECO:0000256" key="4">
    <source>
        <dbReference type="ARBA" id="ARBA00022692"/>
    </source>
</evidence>
<protein>
    <submittedName>
        <fullName evidence="9">Sugar ABC transporter permease</fullName>
    </submittedName>
</protein>
<dbReference type="GO" id="GO:0005886">
    <property type="term" value="C:plasma membrane"/>
    <property type="evidence" value="ECO:0007669"/>
    <property type="project" value="UniProtKB-SubCell"/>
</dbReference>
<evidence type="ECO:0000313" key="10">
    <source>
        <dbReference type="Proteomes" id="UP000222296"/>
    </source>
</evidence>
<feature type="transmembrane region" description="Helical" evidence="7">
    <location>
        <begin position="108"/>
        <end position="128"/>
    </location>
</feature>
<evidence type="ECO:0000259" key="8">
    <source>
        <dbReference type="PROSITE" id="PS50928"/>
    </source>
</evidence>